<proteinExistence type="predicted"/>
<organism evidence="1 2">
    <name type="scientific">Sphingomonas montanisoli</name>
    <dbReference type="NCBI Taxonomy" id="2606412"/>
    <lineage>
        <taxon>Bacteria</taxon>
        <taxon>Pseudomonadati</taxon>
        <taxon>Pseudomonadota</taxon>
        <taxon>Alphaproteobacteria</taxon>
        <taxon>Sphingomonadales</taxon>
        <taxon>Sphingomonadaceae</taxon>
        <taxon>Sphingomonas</taxon>
    </lineage>
</organism>
<keyword evidence="2" id="KW-1185">Reference proteome</keyword>
<dbReference type="Proteomes" id="UP000322077">
    <property type="component" value="Unassembled WGS sequence"/>
</dbReference>
<comment type="caution">
    <text evidence="1">The sequence shown here is derived from an EMBL/GenBank/DDBJ whole genome shotgun (WGS) entry which is preliminary data.</text>
</comment>
<evidence type="ECO:0000313" key="2">
    <source>
        <dbReference type="Proteomes" id="UP000322077"/>
    </source>
</evidence>
<sequence length="67" mass="7160">MKLRRSSIPIRFVMISCLLAVAVGIGTRKLEGKHDIGATTKTAAEDLGALGKGFVEALHRANDALRN</sequence>
<gene>
    <name evidence="1" type="ORF">FYJ91_01240</name>
</gene>
<dbReference type="EMBL" id="VTOU01000001">
    <property type="protein sequence ID" value="TZG28800.1"/>
    <property type="molecule type" value="Genomic_DNA"/>
</dbReference>
<evidence type="ECO:0000313" key="1">
    <source>
        <dbReference type="EMBL" id="TZG28800.1"/>
    </source>
</evidence>
<dbReference type="RefSeq" id="WP_149520466.1">
    <property type="nucleotide sequence ID" value="NZ_VTOU01000001.1"/>
</dbReference>
<reference evidence="1 2" key="1">
    <citation type="submission" date="2019-08" db="EMBL/GenBank/DDBJ databases">
        <authorList>
            <person name="Wang G."/>
            <person name="Xu Z."/>
        </authorList>
    </citation>
    <scope>NUCLEOTIDE SEQUENCE [LARGE SCALE GENOMIC DNA]</scope>
    <source>
        <strain evidence="1 2">ZX</strain>
    </source>
</reference>
<dbReference type="AlphaFoldDB" id="A0A5D9CCP8"/>
<name>A0A5D9CCP8_9SPHN</name>
<protein>
    <submittedName>
        <fullName evidence="1">Uncharacterized protein</fullName>
    </submittedName>
</protein>
<accession>A0A5D9CCP8</accession>